<comment type="caution">
    <text evidence="1">The sequence shown here is derived from an EMBL/GenBank/DDBJ whole genome shotgun (WGS) entry which is preliminary data.</text>
</comment>
<dbReference type="Proteomes" id="UP001500449">
    <property type="component" value="Unassembled WGS sequence"/>
</dbReference>
<dbReference type="InterPro" id="IPR024078">
    <property type="entry name" value="LmbE-like_dom_sf"/>
</dbReference>
<reference evidence="1 2" key="1">
    <citation type="journal article" date="2019" name="Int. J. Syst. Evol. Microbiol.">
        <title>The Global Catalogue of Microorganisms (GCM) 10K type strain sequencing project: providing services to taxonomists for standard genome sequencing and annotation.</title>
        <authorList>
            <consortium name="The Broad Institute Genomics Platform"/>
            <consortium name="The Broad Institute Genome Sequencing Center for Infectious Disease"/>
            <person name="Wu L."/>
            <person name="Ma J."/>
        </authorList>
    </citation>
    <scope>NUCLEOTIDE SEQUENCE [LARGE SCALE GENOMIC DNA]</scope>
    <source>
        <strain evidence="1 2">JCM 16009</strain>
    </source>
</reference>
<proteinExistence type="predicted"/>
<organism evidence="1 2">
    <name type="scientific">Pseudonocardia ailaonensis</name>
    <dbReference type="NCBI Taxonomy" id="367279"/>
    <lineage>
        <taxon>Bacteria</taxon>
        <taxon>Bacillati</taxon>
        <taxon>Actinomycetota</taxon>
        <taxon>Actinomycetes</taxon>
        <taxon>Pseudonocardiales</taxon>
        <taxon>Pseudonocardiaceae</taxon>
        <taxon>Pseudonocardia</taxon>
    </lineage>
</organism>
<dbReference type="RefSeq" id="WP_344419228.1">
    <property type="nucleotide sequence ID" value="NZ_BAAAQK010000012.1"/>
</dbReference>
<dbReference type="Gene3D" id="3.40.50.10320">
    <property type="entry name" value="LmbE-like"/>
    <property type="match status" value="1"/>
</dbReference>
<sequence length="262" mass="28274">MRLPDSPRLTAAVDAGAPLLFLSAHLDDGVLSCGSLMTAVAGRCPLTVATLFTEGDDPPYTLAARNFVRQCGAAGIPSLFADRQAEDLAVLEQIGARGLHLGGVDALFRKRTRLAGTPLARIPELVHRYPTYRFDISLGRVSRGDRDVAGPLAQALAGPAAEAALIFVPIGVGKHVDHLLTRRIGEQWAEKIVYFSDFPYDFRGGSPDPRFRARRDLTRWTVDPAPEKIGLVEGYATQVAALFEGGVVPERPETYFEPIAAA</sequence>
<accession>A0ABN2N888</accession>
<protein>
    <recommendedName>
        <fullName evidence="3">PIG-L family deacetylase</fullName>
    </recommendedName>
</protein>
<evidence type="ECO:0008006" key="3">
    <source>
        <dbReference type="Google" id="ProtNLM"/>
    </source>
</evidence>
<evidence type="ECO:0000313" key="2">
    <source>
        <dbReference type="Proteomes" id="UP001500449"/>
    </source>
</evidence>
<evidence type="ECO:0000313" key="1">
    <source>
        <dbReference type="EMBL" id="GAA1856455.1"/>
    </source>
</evidence>
<name>A0ABN2N888_9PSEU</name>
<dbReference type="EMBL" id="BAAAQK010000012">
    <property type="protein sequence ID" value="GAA1856455.1"/>
    <property type="molecule type" value="Genomic_DNA"/>
</dbReference>
<dbReference type="SUPFAM" id="SSF102588">
    <property type="entry name" value="LmbE-like"/>
    <property type="match status" value="1"/>
</dbReference>
<keyword evidence="2" id="KW-1185">Reference proteome</keyword>
<gene>
    <name evidence="1" type="ORF">GCM10009836_40840</name>
</gene>